<comment type="caution">
    <text evidence="1">The sequence shown here is derived from an EMBL/GenBank/DDBJ whole genome shotgun (WGS) entry which is preliminary data.</text>
</comment>
<dbReference type="EMBL" id="JASCZI010030780">
    <property type="protein sequence ID" value="MED6124773.1"/>
    <property type="molecule type" value="Genomic_DNA"/>
</dbReference>
<accession>A0ABU6RLX1</accession>
<evidence type="ECO:0000313" key="2">
    <source>
        <dbReference type="Proteomes" id="UP001341840"/>
    </source>
</evidence>
<gene>
    <name evidence="1" type="ORF">PIB30_062099</name>
</gene>
<name>A0ABU6RLX1_9FABA</name>
<keyword evidence="2" id="KW-1185">Reference proteome</keyword>
<evidence type="ECO:0000313" key="1">
    <source>
        <dbReference type="EMBL" id="MED6124773.1"/>
    </source>
</evidence>
<sequence>MRRNANGVFGFVRFYSFKGAENAVRGINITLWNECKLLAMFSRERNVGVDNWAKQRSREDAVKERRTIQKWIPKKPRYELKQSKTETEEKLAGICVKPIEFRKVMYKLLELWGGPGEIEVRDVGPFRCLITFETVEIRDAALQDELLLSIFDEVRHHWEIFWSLSRRVWIEITGLPIGLWCEENFNNIVKLWGKIVRIDDKTEESKSYSTARMMLDCFQ</sequence>
<proteinExistence type="predicted"/>
<dbReference type="SUPFAM" id="SSF54928">
    <property type="entry name" value="RNA-binding domain, RBD"/>
    <property type="match status" value="1"/>
</dbReference>
<protein>
    <recommendedName>
        <fullName evidence="3">DUF4283 domain-containing protein</fullName>
    </recommendedName>
</protein>
<dbReference type="Proteomes" id="UP001341840">
    <property type="component" value="Unassembled WGS sequence"/>
</dbReference>
<organism evidence="1 2">
    <name type="scientific">Stylosanthes scabra</name>
    <dbReference type="NCBI Taxonomy" id="79078"/>
    <lineage>
        <taxon>Eukaryota</taxon>
        <taxon>Viridiplantae</taxon>
        <taxon>Streptophyta</taxon>
        <taxon>Embryophyta</taxon>
        <taxon>Tracheophyta</taxon>
        <taxon>Spermatophyta</taxon>
        <taxon>Magnoliopsida</taxon>
        <taxon>eudicotyledons</taxon>
        <taxon>Gunneridae</taxon>
        <taxon>Pentapetalae</taxon>
        <taxon>rosids</taxon>
        <taxon>fabids</taxon>
        <taxon>Fabales</taxon>
        <taxon>Fabaceae</taxon>
        <taxon>Papilionoideae</taxon>
        <taxon>50 kb inversion clade</taxon>
        <taxon>dalbergioids sensu lato</taxon>
        <taxon>Dalbergieae</taxon>
        <taxon>Pterocarpus clade</taxon>
        <taxon>Stylosanthes</taxon>
    </lineage>
</organism>
<dbReference type="InterPro" id="IPR035979">
    <property type="entry name" value="RBD_domain_sf"/>
</dbReference>
<reference evidence="1 2" key="1">
    <citation type="journal article" date="2023" name="Plants (Basel)">
        <title>Bridging the Gap: Combining Genomics and Transcriptomics Approaches to Understand Stylosanthes scabra, an Orphan Legume from the Brazilian Caatinga.</title>
        <authorList>
            <person name="Ferreira-Neto J.R.C."/>
            <person name="da Silva M.D."/>
            <person name="Binneck E."/>
            <person name="de Melo N.F."/>
            <person name="da Silva R.H."/>
            <person name="de Melo A.L.T.M."/>
            <person name="Pandolfi V."/>
            <person name="Bustamante F.O."/>
            <person name="Brasileiro-Vidal A.C."/>
            <person name="Benko-Iseppon A.M."/>
        </authorList>
    </citation>
    <scope>NUCLEOTIDE SEQUENCE [LARGE SCALE GENOMIC DNA]</scope>
    <source>
        <tissue evidence="1">Leaves</tissue>
    </source>
</reference>
<evidence type="ECO:0008006" key="3">
    <source>
        <dbReference type="Google" id="ProtNLM"/>
    </source>
</evidence>